<accession>A0A2T2N8J6</accession>
<protein>
    <recommendedName>
        <fullName evidence="4">SAP domain-containing protein</fullName>
    </recommendedName>
</protein>
<evidence type="ECO:0000313" key="2">
    <source>
        <dbReference type="EMBL" id="PSN61757.1"/>
    </source>
</evidence>
<sequence>MNDSSSLRPVNLAERLTKAEYEKETLATLKYRLGFRGLIRQGNKQGIVHRLVKDDEKYYSQSRKASSTVSTDSPSPQEQTGMGQKHAPACAPPNQPGNLEPRASAVFAPPTVRFKPMEQYKANIPTTAEERKDNHRVCAKVHQDLLNILQVCYKMDDDIKEGMRTEEAQAVLLEAIRILETVLMDPNAFFLAGLLVADTLACLQWLNKYWAGAVSIMVEKEKELRARSEKHKQDRIDAEGGFHEVGVDGETHEGKETGKNKGENKEDEDSIESDEDDTEDDKQDGEEQKESDEENDEEANEGE</sequence>
<feature type="region of interest" description="Disordered" evidence="1">
    <location>
        <begin position="229"/>
        <end position="303"/>
    </location>
</feature>
<feature type="region of interest" description="Disordered" evidence="1">
    <location>
        <begin position="59"/>
        <end position="102"/>
    </location>
</feature>
<dbReference type="AlphaFoldDB" id="A0A2T2N8J6"/>
<dbReference type="EMBL" id="KZ678143">
    <property type="protein sequence ID" value="PSN61757.1"/>
    <property type="molecule type" value="Genomic_DNA"/>
</dbReference>
<keyword evidence="3" id="KW-1185">Reference proteome</keyword>
<dbReference type="Proteomes" id="UP000240883">
    <property type="component" value="Unassembled WGS sequence"/>
</dbReference>
<proteinExistence type="predicted"/>
<reference evidence="2 3" key="1">
    <citation type="journal article" date="2018" name="Front. Microbiol.">
        <title>Genome-Wide Analysis of Corynespora cassiicola Leaf Fall Disease Putative Effectors.</title>
        <authorList>
            <person name="Lopez D."/>
            <person name="Ribeiro S."/>
            <person name="Label P."/>
            <person name="Fumanal B."/>
            <person name="Venisse J.S."/>
            <person name="Kohler A."/>
            <person name="de Oliveira R.R."/>
            <person name="Labutti K."/>
            <person name="Lipzen A."/>
            <person name="Lail K."/>
            <person name="Bauer D."/>
            <person name="Ohm R.A."/>
            <person name="Barry K.W."/>
            <person name="Spatafora J."/>
            <person name="Grigoriev I.V."/>
            <person name="Martin F.M."/>
            <person name="Pujade-Renaud V."/>
        </authorList>
    </citation>
    <scope>NUCLEOTIDE SEQUENCE [LARGE SCALE GENOMIC DNA]</scope>
    <source>
        <strain evidence="2 3">Philippines</strain>
    </source>
</reference>
<name>A0A2T2N8J6_CORCC</name>
<feature type="compositionally biased region" description="Acidic residues" evidence="1">
    <location>
        <begin position="265"/>
        <end position="303"/>
    </location>
</feature>
<organism evidence="2 3">
    <name type="scientific">Corynespora cassiicola Philippines</name>
    <dbReference type="NCBI Taxonomy" id="1448308"/>
    <lineage>
        <taxon>Eukaryota</taxon>
        <taxon>Fungi</taxon>
        <taxon>Dikarya</taxon>
        <taxon>Ascomycota</taxon>
        <taxon>Pezizomycotina</taxon>
        <taxon>Dothideomycetes</taxon>
        <taxon>Pleosporomycetidae</taxon>
        <taxon>Pleosporales</taxon>
        <taxon>Corynesporascaceae</taxon>
        <taxon>Corynespora</taxon>
    </lineage>
</organism>
<evidence type="ECO:0000256" key="1">
    <source>
        <dbReference type="SAM" id="MobiDB-lite"/>
    </source>
</evidence>
<evidence type="ECO:0008006" key="4">
    <source>
        <dbReference type="Google" id="ProtNLM"/>
    </source>
</evidence>
<feature type="compositionally biased region" description="Basic and acidic residues" evidence="1">
    <location>
        <begin position="229"/>
        <end position="264"/>
    </location>
</feature>
<gene>
    <name evidence="2" type="ORF">BS50DRAFT_592697</name>
</gene>
<evidence type="ECO:0000313" key="3">
    <source>
        <dbReference type="Proteomes" id="UP000240883"/>
    </source>
</evidence>
<feature type="compositionally biased region" description="Polar residues" evidence="1">
    <location>
        <begin position="59"/>
        <end position="82"/>
    </location>
</feature>